<sequence length="285" mass="31081">MSEAPVSAILVSYHSGAVLWRALDALKAQRGLREILLVDNGNPPNVGAELDRLAMADKIRLIRSERNLGFAAGCNRAAAAARGELLLFLNPDAVLMADGIAGMLGAMQDKPQPWIAGARLVGADGVERRGGRRGELTPSRALGDALGFGSFNRHRRPLPPDPIELPTVSGACLLIPAADFRALGGFDESYFLHVEDIDLCRRLRERGGTVWFLPQIAVEHEGGSSDAPSLAVERHKLASFRHYFRRYYGGRPDAAIVMALIAARHALRAPFLRLSDRHRIRDSDL</sequence>
<dbReference type="AlphaFoldDB" id="A0A5J6MEJ9"/>
<organism evidence="2 3">
    <name type="scientific">Hypericibacter terrae</name>
    <dbReference type="NCBI Taxonomy" id="2602015"/>
    <lineage>
        <taxon>Bacteria</taxon>
        <taxon>Pseudomonadati</taxon>
        <taxon>Pseudomonadota</taxon>
        <taxon>Alphaproteobacteria</taxon>
        <taxon>Rhodospirillales</taxon>
        <taxon>Dongiaceae</taxon>
        <taxon>Hypericibacter</taxon>
    </lineage>
</organism>
<keyword evidence="3" id="KW-1185">Reference proteome</keyword>
<dbReference type="EMBL" id="CP042906">
    <property type="protein sequence ID" value="QEX15894.1"/>
    <property type="molecule type" value="Genomic_DNA"/>
</dbReference>
<evidence type="ECO:0000259" key="1">
    <source>
        <dbReference type="Pfam" id="PF00535"/>
    </source>
</evidence>
<accession>A0A5J6MEJ9</accession>
<dbReference type="Pfam" id="PF00535">
    <property type="entry name" value="Glycos_transf_2"/>
    <property type="match status" value="1"/>
</dbReference>
<dbReference type="RefSeq" id="WP_151176312.1">
    <property type="nucleotide sequence ID" value="NZ_CP042906.1"/>
</dbReference>
<proteinExistence type="predicted"/>
<feature type="domain" description="Glycosyltransferase 2-like" evidence="1">
    <location>
        <begin position="7"/>
        <end position="172"/>
    </location>
</feature>
<gene>
    <name evidence="2" type="ORF">FRZ44_11830</name>
</gene>
<dbReference type="KEGG" id="htq:FRZ44_11830"/>
<dbReference type="SUPFAM" id="SSF53448">
    <property type="entry name" value="Nucleotide-diphospho-sugar transferases"/>
    <property type="match status" value="1"/>
</dbReference>
<keyword evidence="2" id="KW-0808">Transferase</keyword>
<evidence type="ECO:0000313" key="3">
    <source>
        <dbReference type="Proteomes" id="UP000326202"/>
    </source>
</evidence>
<dbReference type="Proteomes" id="UP000326202">
    <property type="component" value="Chromosome"/>
</dbReference>
<dbReference type="GO" id="GO:0016740">
    <property type="term" value="F:transferase activity"/>
    <property type="evidence" value="ECO:0007669"/>
    <property type="project" value="UniProtKB-KW"/>
</dbReference>
<name>A0A5J6MEJ9_9PROT</name>
<protein>
    <submittedName>
        <fullName evidence="2">Glycosyl transferase</fullName>
    </submittedName>
</protein>
<evidence type="ECO:0000313" key="2">
    <source>
        <dbReference type="EMBL" id="QEX15894.1"/>
    </source>
</evidence>
<dbReference type="InterPro" id="IPR001173">
    <property type="entry name" value="Glyco_trans_2-like"/>
</dbReference>
<reference evidence="2 3" key="1">
    <citation type="submission" date="2019-08" db="EMBL/GenBank/DDBJ databases">
        <title>Hyperibacter terrae gen. nov., sp. nov. and Hyperibacter viscosus sp. nov., two new members in the family Rhodospirillaceae isolated from the rhizosphere of Hypericum perforatum.</title>
        <authorList>
            <person name="Noviana Z."/>
        </authorList>
    </citation>
    <scope>NUCLEOTIDE SEQUENCE [LARGE SCALE GENOMIC DNA]</scope>
    <source>
        <strain evidence="2 3">R5913</strain>
    </source>
</reference>
<dbReference type="InterPro" id="IPR029044">
    <property type="entry name" value="Nucleotide-diphossugar_trans"/>
</dbReference>
<dbReference type="OrthoDB" id="9783791at2"/>
<dbReference type="PANTHER" id="PTHR43179">
    <property type="entry name" value="RHAMNOSYLTRANSFERASE WBBL"/>
    <property type="match status" value="1"/>
</dbReference>
<dbReference type="PANTHER" id="PTHR43179:SF7">
    <property type="entry name" value="RHAMNOSYLTRANSFERASE WBBL"/>
    <property type="match status" value="1"/>
</dbReference>
<dbReference type="Gene3D" id="3.90.550.10">
    <property type="entry name" value="Spore Coat Polysaccharide Biosynthesis Protein SpsA, Chain A"/>
    <property type="match status" value="1"/>
</dbReference>